<accession>A0A1I1ZGC5</accession>
<organism evidence="1 2">
    <name type="scientific">Dyella marensis</name>
    <dbReference type="NCBI Taxonomy" id="500610"/>
    <lineage>
        <taxon>Bacteria</taxon>
        <taxon>Pseudomonadati</taxon>
        <taxon>Pseudomonadota</taxon>
        <taxon>Gammaproteobacteria</taxon>
        <taxon>Lysobacterales</taxon>
        <taxon>Rhodanobacteraceae</taxon>
        <taxon>Dyella</taxon>
    </lineage>
</organism>
<dbReference type="STRING" id="500610.SAMN02799615_00713"/>
<dbReference type="InterPro" id="IPR011747">
    <property type="entry name" value="CHP02241"/>
</dbReference>
<dbReference type="NCBIfam" id="TIGR02241">
    <property type="entry name" value="conserved hypothetical phage tail region protein"/>
    <property type="match status" value="1"/>
</dbReference>
<dbReference type="EMBL" id="FONH01000002">
    <property type="protein sequence ID" value="SFE30806.1"/>
    <property type="molecule type" value="Genomic_DNA"/>
</dbReference>
<gene>
    <name evidence="1" type="ORF">SAMN02799615_00713</name>
</gene>
<dbReference type="RefSeq" id="WP_026636670.1">
    <property type="nucleotide sequence ID" value="NZ_FONH01000002.1"/>
</dbReference>
<name>A0A1I1ZGC5_9GAMM</name>
<dbReference type="PANTHER" id="PTHR38009">
    <property type="entry name" value="CONSERVED HYPOTHETICAL PHAGE TAIL PROTEIN"/>
    <property type="match status" value="1"/>
</dbReference>
<dbReference type="AlphaFoldDB" id="A0A1I1ZGC5"/>
<dbReference type="Pfam" id="PF06841">
    <property type="entry name" value="Phage_T4_gp19"/>
    <property type="match status" value="1"/>
</dbReference>
<reference evidence="2" key="1">
    <citation type="submission" date="2016-10" db="EMBL/GenBank/DDBJ databases">
        <authorList>
            <person name="Varghese N."/>
            <person name="Submissions S."/>
        </authorList>
    </citation>
    <scope>NUCLEOTIDE SEQUENCE [LARGE SCALE GENOMIC DNA]</scope>
    <source>
        <strain evidence="2">UNC178MFTsu3.1</strain>
    </source>
</reference>
<protein>
    <submittedName>
        <fullName evidence="1">Conserved hypothetical phage tail region protein</fullName>
    </submittedName>
</protein>
<evidence type="ECO:0000313" key="1">
    <source>
        <dbReference type="EMBL" id="SFE30806.1"/>
    </source>
</evidence>
<dbReference type="PANTHER" id="PTHR38009:SF1">
    <property type="entry name" value="CONSERVED HYPOTHETICAL PHAGE TAIL PROTEIN"/>
    <property type="match status" value="1"/>
</dbReference>
<keyword evidence="2" id="KW-1185">Reference proteome</keyword>
<proteinExistence type="predicted"/>
<sequence length="151" mass="17554">MSDYYPPWSFYYKVEFMLDDKPAPAADARFQTVSGLSVEYDFESFKEGGENRFEHKLPVRTKYADLVLKRGMLMGSAVLDWFTAAFRDREFKPADINVILMNEQGQSLRTWNVAHAIPKKWLISDLNANENSVVIETMELSYRYFSLQDGQ</sequence>
<dbReference type="Proteomes" id="UP000199477">
    <property type="component" value="Unassembled WGS sequence"/>
</dbReference>
<dbReference type="InterPro" id="IPR010667">
    <property type="entry name" value="Phage_T4_Gp19"/>
</dbReference>
<evidence type="ECO:0000313" key="2">
    <source>
        <dbReference type="Proteomes" id="UP000199477"/>
    </source>
</evidence>
<dbReference type="GO" id="GO:0005198">
    <property type="term" value="F:structural molecule activity"/>
    <property type="evidence" value="ECO:0007669"/>
    <property type="project" value="InterPro"/>
</dbReference>